<dbReference type="InterPro" id="IPR002347">
    <property type="entry name" value="SDR_fam"/>
</dbReference>
<name>A0ABZ3CKB8_9STAP</name>
<dbReference type="EC" id="1.-.-.-" evidence="4"/>
<dbReference type="EMBL" id="CP138333">
    <property type="protein sequence ID" value="WZX30119.1"/>
    <property type="molecule type" value="Genomic_DNA"/>
</dbReference>
<evidence type="ECO:0000256" key="2">
    <source>
        <dbReference type="ARBA" id="ARBA00023002"/>
    </source>
</evidence>
<dbReference type="PRINTS" id="PR00080">
    <property type="entry name" value="SDRFAMILY"/>
</dbReference>
<sequence length="228" mass="24711">MDAQIAVITGAGSGLGAALAGRYSEEGSHVCLLGRTRKKLERTAEGLSGSHSIHEVDIASKGNVKEVMDAIGETYGPIDHLVNNAGVGIFRLAEELDGQSVDRMIDTNLKGTIHCTQAVLPTMKQRNSGSIVNIVSASGKVAKEYESVYSASKFGVRGFAEALSEELKSHDVKLFSVYMGNMQTDLWQDDHPAEQDDYMCPEDVAEVIVENLKIRRNLSVSDITILNR</sequence>
<keyword evidence="2 4" id="KW-0560">Oxidoreductase</keyword>
<evidence type="ECO:0000256" key="3">
    <source>
        <dbReference type="RuleBase" id="RU000363"/>
    </source>
</evidence>
<dbReference type="PANTHER" id="PTHR44196">
    <property type="entry name" value="DEHYDROGENASE/REDUCTASE SDR FAMILY MEMBER 7B"/>
    <property type="match status" value="1"/>
</dbReference>
<dbReference type="GO" id="GO:0016491">
    <property type="term" value="F:oxidoreductase activity"/>
    <property type="evidence" value="ECO:0007669"/>
    <property type="project" value="UniProtKB-KW"/>
</dbReference>
<protein>
    <submittedName>
        <fullName evidence="4">SDR family oxidoreductase</fullName>
        <ecNumber evidence="4">1.-.-.-</ecNumber>
    </submittedName>
</protein>
<dbReference type="InterPro" id="IPR020904">
    <property type="entry name" value="Sc_DH/Rdtase_CS"/>
</dbReference>
<dbReference type="PROSITE" id="PS00061">
    <property type="entry name" value="ADH_SHORT"/>
    <property type="match status" value="1"/>
</dbReference>
<comment type="similarity">
    <text evidence="1 3">Belongs to the short-chain dehydrogenases/reductases (SDR) family.</text>
</comment>
<gene>
    <name evidence="4" type="ORF">RQP18_02775</name>
</gene>
<dbReference type="PANTHER" id="PTHR44196:SF1">
    <property type="entry name" value="DEHYDROGENASE_REDUCTASE SDR FAMILY MEMBER 7B"/>
    <property type="match status" value="1"/>
</dbReference>
<dbReference type="Pfam" id="PF00106">
    <property type="entry name" value="adh_short"/>
    <property type="match status" value="1"/>
</dbReference>
<dbReference type="PRINTS" id="PR00081">
    <property type="entry name" value="GDHRDH"/>
</dbReference>
<dbReference type="Gene3D" id="3.40.50.720">
    <property type="entry name" value="NAD(P)-binding Rossmann-like Domain"/>
    <property type="match status" value="1"/>
</dbReference>
<dbReference type="InterPro" id="IPR036291">
    <property type="entry name" value="NAD(P)-bd_dom_sf"/>
</dbReference>
<dbReference type="CDD" id="cd05233">
    <property type="entry name" value="SDR_c"/>
    <property type="match status" value="1"/>
</dbReference>
<accession>A0ABZ3CKB8</accession>
<evidence type="ECO:0000313" key="5">
    <source>
        <dbReference type="Proteomes" id="UP001455384"/>
    </source>
</evidence>
<dbReference type="Proteomes" id="UP001455384">
    <property type="component" value="Chromosome"/>
</dbReference>
<organism evidence="4 5">
    <name type="scientific">Salinicoccus bachuensis</name>
    <dbReference type="NCBI Taxonomy" id="3136731"/>
    <lineage>
        <taxon>Bacteria</taxon>
        <taxon>Bacillati</taxon>
        <taxon>Bacillota</taxon>
        <taxon>Bacilli</taxon>
        <taxon>Bacillales</taxon>
        <taxon>Staphylococcaceae</taxon>
        <taxon>Salinicoccus</taxon>
    </lineage>
</organism>
<evidence type="ECO:0000256" key="1">
    <source>
        <dbReference type="ARBA" id="ARBA00006484"/>
    </source>
</evidence>
<dbReference type="SUPFAM" id="SSF51735">
    <property type="entry name" value="NAD(P)-binding Rossmann-fold domains"/>
    <property type="match status" value="1"/>
</dbReference>
<dbReference type="RefSeq" id="WP_342388640.1">
    <property type="nucleotide sequence ID" value="NZ_CP138333.2"/>
</dbReference>
<keyword evidence="5" id="KW-1185">Reference proteome</keyword>
<reference evidence="5" key="1">
    <citation type="submission" date="2023-10" db="EMBL/GenBank/DDBJ databases">
        <title>Genome analysis and identification of Salinococcus sp. Bachu38 nov., a PGPR from the rhizosphere of Tamarix.</title>
        <authorList>
            <person name="Liang Z."/>
            <person name="Zhang X."/>
            <person name="Jia J."/>
            <person name="Chen X."/>
            <person name="Wang Y."/>
            <person name="Wang Q."/>
            <person name="Wang R."/>
        </authorList>
    </citation>
    <scope>NUCLEOTIDE SEQUENCE [LARGE SCALE GENOMIC DNA]</scope>
    <source>
        <strain evidence="5">Bachu38</strain>
    </source>
</reference>
<evidence type="ECO:0000313" key="4">
    <source>
        <dbReference type="EMBL" id="WZX30119.1"/>
    </source>
</evidence>
<proteinExistence type="inferred from homology"/>